<evidence type="ECO:0000313" key="3">
    <source>
        <dbReference type="EMBL" id="ODN74944.1"/>
    </source>
</evidence>
<accession>A0A1E3HF57</accession>
<dbReference type="EMBL" id="AWGH01000057">
    <property type="protein sequence ID" value="ODN74944.1"/>
    <property type="molecule type" value="Genomic_DNA"/>
</dbReference>
<feature type="compositionally biased region" description="Low complexity" evidence="1">
    <location>
        <begin position="87"/>
        <end position="101"/>
    </location>
</feature>
<reference evidence="3 4" key="1">
    <citation type="submission" date="2016-06" db="EMBL/GenBank/DDBJ databases">
        <title>Evolution of pathogenesis and genome organization in the Tremellales.</title>
        <authorList>
            <person name="Cuomo C."/>
            <person name="Litvintseva A."/>
            <person name="Heitman J."/>
            <person name="Chen Y."/>
            <person name="Sun S."/>
            <person name="Springer D."/>
            <person name="Dromer F."/>
            <person name="Young S."/>
            <person name="Zeng Q."/>
            <person name="Chapman S."/>
            <person name="Gujja S."/>
            <person name="Saif S."/>
            <person name="Birren B."/>
        </authorList>
    </citation>
    <scope>NUCLEOTIDE SEQUENCE [LARGE SCALE GENOMIC DNA]</scope>
    <source>
        <strain evidence="3 4">CBS 7118</strain>
    </source>
</reference>
<dbReference type="Proteomes" id="UP000094819">
    <property type="component" value="Unassembled WGS sequence"/>
</dbReference>
<dbReference type="AlphaFoldDB" id="A0A1E3HF57"/>
<dbReference type="RefSeq" id="XP_019027853.1">
    <property type="nucleotide sequence ID" value="XM_019180166.1"/>
</dbReference>
<keyword evidence="4" id="KW-1185">Reference proteome</keyword>
<keyword evidence="2" id="KW-0732">Signal</keyword>
<evidence type="ECO:0000256" key="2">
    <source>
        <dbReference type="SAM" id="SignalP"/>
    </source>
</evidence>
<evidence type="ECO:0000313" key="4">
    <source>
        <dbReference type="Proteomes" id="UP000094819"/>
    </source>
</evidence>
<feature type="region of interest" description="Disordered" evidence="1">
    <location>
        <begin position="82"/>
        <end position="112"/>
    </location>
</feature>
<name>A0A1E3HF57_9TREE</name>
<evidence type="ECO:0000256" key="1">
    <source>
        <dbReference type="SAM" id="MobiDB-lite"/>
    </source>
</evidence>
<comment type="caution">
    <text evidence="3">The sequence shown here is derived from an EMBL/GenBank/DDBJ whole genome shotgun (WGS) entry which is preliminary data.</text>
</comment>
<feature type="signal peptide" evidence="2">
    <location>
        <begin position="1"/>
        <end position="20"/>
    </location>
</feature>
<sequence>MKFTIVSFASLVLLASSASALQPGDIPSNIAVRSSGDGEIHHYYEKDAIEYFKKRSEAAEAELAKRESEIIELRKRQDLESDLYPVSSSGGTSGLSTFAGAGDAGGASQNAQ</sequence>
<organism evidence="3 4">
    <name type="scientific">Cryptococcus wingfieldii CBS 7118</name>
    <dbReference type="NCBI Taxonomy" id="1295528"/>
    <lineage>
        <taxon>Eukaryota</taxon>
        <taxon>Fungi</taxon>
        <taxon>Dikarya</taxon>
        <taxon>Basidiomycota</taxon>
        <taxon>Agaricomycotina</taxon>
        <taxon>Tremellomycetes</taxon>
        <taxon>Tremellales</taxon>
        <taxon>Cryptococcaceae</taxon>
        <taxon>Cryptococcus</taxon>
    </lineage>
</organism>
<dbReference type="OrthoDB" id="2561286at2759"/>
<gene>
    <name evidence="3" type="ORF">L198_08195</name>
</gene>
<protein>
    <submittedName>
        <fullName evidence="3">Uncharacterized protein</fullName>
    </submittedName>
</protein>
<feature type="chain" id="PRO_5009129174" evidence="2">
    <location>
        <begin position="21"/>
        <end position="112"/>
    </location>
</feature>
<dbReference type="GeneID" id="30197406"/>
<proteinExistence type="predicted"/>